<name>A0ABW5YG94_9SPHI</name>
<reference evidence="3" key="1">
    <citation type="journal article" date="2019" name="Int. J. Syst. Evol. Microbiol.">
        <title>The Global Catalogue of Microorganisms (GCM) 10K type strain sequencing project: providing services to taxonomists for standard genome sequencing and annotation.</title>
        <authorList>
            <consortium name="The Broad Institute Genomics Platform"/>
            <consortium name="The Broad Institute Genome Sequencing Center for Infectious Disease"/>
            <person name="Wu L."/>
            <person name="Ma J."/>
        </authorList>
    </citation>
    <scope>NUCLEOTIDE SEQUENCE [LARGE SCALE GENOMIC DNA]</scope>
    <source>
        <strain evidence="3">KCTC 22437</strain>
    </source>
</reference>
<dbReference type="Gene3D" id="3.40.50.880">
    <property type="match status" value="1"/>
</dbReference>
<dbReference type="Proteomes" id="UP001597557">
    <property type="component" value="Unassembled WGS sequence"/>
</dbReference>
<comment type="caution">
    <text evidence="2">The sequence shown here is derived from an EMBL/GenBank/DDBJ whole genome shotgun (WGS) entry which is preliminary data.</text>
</comment>
<dbReference type="EMBL" id="JBHUPD010000004">
    <property type="protein sequence ID" value="MFD2874313.1"/>
    <property type="molecule type" value="Genomic_DNA"/>
</dbReference>
<dbReference type="Pfam" id="PF06283">
    <property type="entry name" value="ThuA"/>
    <property type="match status" value="1"/>
</dbReference>
<dbReference type="RefSeq" id="WP_377188749.1">
    <property type="nucleotide sequence ID" value="NZ_JBHUPD010000004.1"/>
</dbReference>
<organism evidence="2 3">
    <name type="scientific">Mucilaginibacter ximonensis</name>
    <dbReference type="NCBI Taxonomy" id="538021"/>
    <lineage>
        <taxon>Bacteria</taxon>
        <taxon>Pseudomonadati</taxon>
        <taxon>Bacteroidota</taxon>
        <taxon>Sphingobacteriia</taxon>
        <taxon>Sphingobacteriales</taxon>
        <taxon>Sphingobacteriaceae</taxon>
        <taxon>Mucilaginibacter</taxon>
    </lineage>
</organism>
<sequence>MKARIYFKALLLFAIATFFCVPMVAAGKIRVLIVGGGTSHNFDRWYKQADAETLKRDDLCSVIYTSNTDSIPQYLKNADVLYLVTNQPVNIDSRQAIFEFVAAGKGLILGHPALWYNWLGWPEYNLTLVSGGANKHDAYGSFDEDIINPDHPVTKGVEQHFTVKDERYHYAVDPSGPGIEVLATNHVAGNVLVYPSVFVVKNARARIVCIALGHDEGAHDITPYQTLLRNAVKWVAHQS</sequence>
<accession>A0ABW5YG94</accession>
<dbReference type="SUPFAM" id="SSF52317">
    <property type="entry name" value="Class I glutamine amidotransferase-like"/>
    <property type="match status" value="1"/>
</dbReference>
<gene>
    <name evidence="2" type="ORF">ACFS5N_17660</name>
</gene>
<protein>
    <submittedName>
        <fullName evidence="2">ThuA domain-containing protein</fullName>
    </submittedName>
</protein>
<proteinExistence type="predicted"/>
<dbReference type="InterPro" id="IPR029062">
    <property type="entry name" value="Class_I_gatase-like"/>
</dbReference>
<keyword evidence="3" id="KW-1185">Reference proteome</keyword>
<dbReference type="InterPro" id="IPR029010">
    <property type="entry name" value="ThuA-like"/>
</dbReference>
<evidence type="ECO:0000313" key="3">
    <source>
        <dbReference type="Proteomes" id="UP001597557"/>
    </source>
</evidence>
<evidence type="ECO:0000313" key="2">
    <source>
        <dbReference type="EMBL" id="MFD2874313.1"/>
    </source>
</evidence>
<evidence type="ECO:0000259" key="1">
    <source>
        <dbReference type="Pfam" id="PF06283"/>
    </source>
</evidence>
<feature type="domain" description="ThuA-like" evidence="1">
    <location>
        <begin position="30"/>
        <end position="235"/>
    </location>
</feature>